<evidence type="ECO:0000313" key="2">
    <source>
        <dbReference type="Proteomes" id="UP000464661"/>
    </source>
</evidence>
<evidence type="ECO:0000313" key="1">
    <source>
        <dbReference type="EMBL" id="BBU46534.1"/>
    </source>
</evidence>
<protein>
    <submittedName>
        <fullName evidence="1">Uncharacterized protein</fullName>
    </submittedName>
</protein>
<sequence>MNLGVACHIKAAAPLGPRYDPEQTSEERKHFDNGIWMCQTHSRLIDADQSNYSVEELLEWKRAAEVRANAQLNQKSFTEKEVRGAVDEGSIALLQRFTNMSVDPVNAPVAEFMRGHELSLASLDPRFTVDVNKNGDRYEYFIQPVGEEVSLQLIIEGTDKIEGYLAAEKAFLEEGRELVIPSDHYRLEGSRLIEELHGKAQVSQKGTLTMSAPKSELAGTLCVRTEEGHETLVDTFTFYYTSGTVRTVFEGAVLEGLVAIRAQCSRDGRGTKFDISISFDAWRGKDVLELPRFSRLAKAAKLLSTGRLVFELEMGDQLVPYDSRSAEGSDDFHTQIGWMIRYVELARKIAAECDAPVVMINTEMSPEIYSILRQYNKLIDGPVISPLDPKMLCNGEFDYTEGFTFASLEKQGIFAMLRISESAGVRFNLFGQSIQAPRLSRICTNVNWVFYTDLEAKGKPKFEVYTTEDPAVTTLLHPDDSWRVGEALVASPEASAQGE</sequence>
<dbReference type="AlphaFoldDB" id="A0A7U6RE76"/>
<proteinExistence type="predicted"/>
<reference evidence="1 2" key="1">
    <citation type="submission" date="2020-01" db="EMBL/GenBank/DDBJ databases">
        <title>Complete Genome Sequence of Pseudomonas putida Strain TS312, Harboring the HdtS type N-acyl-homoserine Lactone Synthase, Isolated from a Paper Mill.</title>
        <authorList>
            <person name="Hosoe A."/>
            <person name="Suenaga T."/>
            <person name="Sugi T."/>
            <person name="Izumi T."/>
            <person name="Nagai N."/>
            <person name="Terada A."/>
        </authorList>
    </citation>
    <scope>NUCLEOTIDE SEQUENCE [LARGE SCALE GENOMIC DNA]</scope>
    <source>
        <strain evidence="1 2">TS312</strain>
    </source>
</reference>
<organism evidence="1 2">
    <name type="scientific">Pseudomonas putida</name>
    <name type="common">Arthrobacter siderocapsulatus</name>
    <dbReference type="NCBI Taxonomy" id="303"/>
    <lineage>
        <taxon>Bacteria</taxon>
        <taxon>Pseudomonadati</taxon>
        <taxon>Pseudomonadota</taxon>
        <taxon>Gammaproteobacteria</taxon>
        <taxon>Pseudomonadales</taxon>
        <taxon>Pseudomonadaceae</taxon>
        <taxon>Pseudomonas</taxon>
    </lineage>
</organism>
<accession>A0A7U6RE76</accession>
<dbReference type="EMBL" id="AP022324">
    <property type="protein sequence ID" value="BBU46534.1"/>
    <property type="molecule type" value="Genomic_DNA"/>
</dbReference>
<gene>
    <name evidence="1" type="ORF">PPTS312_44490</name>
</gene>
<name>A0A7U6RE76_PSEPU</name>
<dbReference type="Proteomes" id="UP000464661">
    <property type="component" value="Chromosome"/>
</dbReference>